<feature type="binding site" evidence="4">
    <location>
        <position position="228"/>
    </location>
    <ligand>
        <name>(6R)-5,10-methylene-5,6,7,8-tetrahydrofolate</name>
        <dbReference type="ChEBI" id="CHEBI:15636"/>
    </ligand>
</feature>
<keyword evidence="4" id="KW-0545">Nucleotide biosynthesis</keyword>
<dbReference type="PRINTS" id="PR00108">
    <property type="entry name" value="THYMDSNTHASE"/>
</dbReference>
<comment type="catalytic activity">
    <reaction evidence="4">
        <text>dUMP + (6R)-5,10-methylene-5,6,7,8-tetrahydrofolate = 7,8-dihydrofolate + dTMP</text>
        <dbReference type="Rhea" id="RHEA:12104"/>
        <dbReference type="ChEBI" id="CHEBI:15636"/>
        <dbReference type="ChEBI" id="CHEBI:57451"/>
        <dbReference type="ChEBI" id="CHEBI:63528"/>
        <dbReference type="ChEBI" id="CHEBI:246422"/>
        <dbReference type="EC" id="2.1.1.45"/>
    </reaction>
</comment>
<dbReference type="SUPFAM" id="SSF55831">
    <property type="entry name" value="Thymidylate synthase/dCMP hydroxymethylase"/>
    <property type="match status" value="1"/>
</dbReference>
<evidence type="ECO:0000259" key="5">
    <source>
        <dbReference type="Pfam" id="PF00303"/>
    </source>
</evidence>
<evidence type="ECO:0000313" key="7">
    <source>
        <dbReference type="Proteomes" id="UP000199620"/>
    </source>
</evidence>
<comment type="function">
    <text evidence="4">Catalyzes the reductive methylation of 2'-deoxyuridine-5'-monophosphate (dUMP) to 2'-deoxythymidine-5'-monophosphate (dTMP) while utilizing 5,10-methylenetetrahydrofolate (mTHF) as the methyl donor and reductant in the reaction, yielding dihydrofolate (DHF) as a by-product. This enzymatic reaction provides an intracellular de novo source of dTMP, an essential precursor for DNA biosynthesis.</text>
</comment>
<feature type="binding site" description="in other chain" evidence="4">
    <location>
        <begin position="266"/>
        <end position="268"/>
    </location>
    <ligand>
        <name>dUMP</name>
        <dbReference type="ChEBI" id="CHEBI:246422"/>
        <note>ligand shared between dimeric partners</note>
    </ligand>
</feature>
<feature type="binding site" description="in other chain" evidence="4">
    <location>
        <position position="236"/>
    </location>
    <ligand>
        <name>dUMP</name>
        <dbReference type="ChEBI" id="CHEBI:246422"/>
        <note>ligand shared between dimeric partners</note>
    </ligand>
</feature>
<dbReference type="InterPro" id="IPR023451">
    <property type="entry name" value="Thymidate_synth/dCMP_Mease_dom"/>
</dbReference>
<comment type="pathway">
    <text evidence="4">Pyrimidine metabolism; dTTP biosynthesis.</text>
</comment>
<feature type="active site" description="Nucleophile" evidence="4">
    <location>
        <position position="203"/>
    </location>
</feature>
<dbReference type="InterPro" id="IPR036926">
    <property type="entry name" value="Thymidate_synth/dCMP_Mease_sf"/>
</dbReference>
<protein>
    <recommendedName>
        <fullName evidence="1 4">Thymidylate synthase</fullName>
        <shortName evidence="4">TS</shortName>
        <shortName evidence="4">TSase</shortName>
        <ecNumber evidence="1 4">2.1.1.45</ecNumber>
    </recommendedName>
</protein>
<gene>
    <name evidence="4" type="primary">thyA</name>
    <name evidence="6" type="ORF">SAMN04490181_4239</name>
</gene>
<comment type="subunit">
    <text evidence="4">Homodimer.</text>
</comment>
<dbReference type="InterPro" id="IPR000398">
    <property type="entry name" value="Thymidylate_synthase"/>
</dbReference>
<feature type="binding site" evidence="4">
    <location>
        <position position="333"/>
    </location>
    <ligand>
        <name>(6R)-5,10-methylene-5,6,7,8-tetrahydrofolate</name>
        <dbReference type="ChEBI" id="CHEBI:15636"/>
    </ligand>
</feature>
<keyword evidence="7" id="KW-1185">Reference proteome</keyword>
<evidence type="ECO:0000256" key="1">
    <source>
        <dbReference type="ARBA" id="ARBA00011947"/>
    </source>
</evidence>
<name>A0ABY0WHH8_9PSED</name>
<reference evidence="6 7" key="1">
    <citation type="submission" date="2016-10" db="EMBL/GenBank/DDBJ databases">
        <authorList>
            <person name="Varghese N."/>
            <person name="Submissions S."/>
        </authorList>
    </citation>
    <scope>NUCLEOTIDE SEQUENCE [LARGE SCALE GENOMIC DNA]</scope>
    <source>
        <strain evidence="6 7">BS2771</strain>
    </source>
</reference>
<dbReference type="Pfam" id="PF00303">
    <property type="entry name" value="Thymidylat_synt"/>
    <property type="match status" value="1"/>
</dbReference>
<dbReference type="Proteomes" id="UP000199620">
    <property type="component" value="Chromosome I"/>
</dbReference>
<feature type="domain" description="Thymidylate synthase/dCMP hydroxymethylase" evidence="5">
    <location>
        <begin position="13"/>
        <end position="334"/>
    </location>
</feature>
<keyword evidence="2 4" id="KW-0489">Methyltransferase</keyword>
<keyword evidence="4" id="KW-0963">Cytoplasm</keyword>
<feature type="binding site" description="in other chain" evidence="4">
    <location>
        <position position="32"/>
    </location>
    <ligand>
        <name>dUMP</name>
        <dbReference type="ChEBI" id="CHEBI:246422"/>
        <note>ligand shared between dimeric partners</note>
    </ligand>
</feature>
<proteinExistence type="inferred from homology"/>
<feature type="binding site" description="in other chain" evidence="4">
    <location>
        <begin position="225"/>
        <end position="228"/>
    </location>
    <ligand>
        <name>dUMP</name>
        <dbReference type="ChEBI" id="CHEBI:246422"/>
        <note>ligand shared between dimeric partners</note>
    </ligand>
</feature>
<evidence type="ECO:0000256" key="2">
    <source>
        <dbReference type="ARBA" id="ARBA00022603"/>
    </source>
</evidence>
<sequence>MGLGFTDTGNDMKQYLELVSHVINNGTKQANRTGVNTISFPGAMLRFDLQEGFPAITTRKMAFKSAIGEMCGFLRGVNNAAEFRALGCKVWDQNANENAQWLANPFRQGDDDLGEIYGVQWRKWPAYKQIPLSNQAAIEQTLAQGYRQIAEGEEDGQAYVVLYKAIDQIRQCVDTIIKDPGSRRILFHGWNCAQLDEMALPPCHLLYQFHPNVETREISLTLYIRSNDLGLGTPFNLTEGAALLSLIGRLTGYTPRWFTYFIGDAHVYENHLDMLNEQLKREPFAAPKLVISDRVPEFAKTGVYQPEWLELIEPGDFSLEGYEHHAPMTAPMAV</sequence>
<evidence type="ECO:0000256" key="4">
    <source>
        <dbReference type="HAMAP-Rule" id="MF_00008"/>
    </source>
</evidence>
<evidence type="ECO:0000256" key="3">
    <source>
        <dbReference type="ARBA" id="ARBA00022679"/>
    </source>
</evidence>
<comment type="similarity">
    <text evidence="4">Belongs to the thymidylate synthase family. Bacterial-type ThyA subfamily.</text>
</comment>
<keyword evidence="3 4" id="KW-0808">Transferase</keyword>
<dbReference type="InterPro" id="IPR045097">
    <property type="entry name" value="Thymidate_synth/dCMP_Mease"/>
</dbReference>
<evidence type="ECO:0000313" key="6">
    <source>
        <dbReference type="EMBL" id="SDV07527.1"/>
    </source>
</evidence>
<dbReference type="Gene3D" id="3.30.572.10">
    <property type="entry name" value="Thymidylate synthase/dCMP hydroxymethylase domain"/>
    <property type="match status" value="1"/>
</dbReference>
<dbReference type="PANTHER" id="PTHR11548:SF9">
    <property type="entry name" value="THYMIDYLATE SYNTHASE"/>
    <property type="match status" value="1"/>
</dbReference>
<dbReference type="HAMAP" id="MF_00008">
    <property type="entry name" value="Thymidy_synth_bact"/>
    <property type="match status" value="1"/>
</dbReference>
<dbReference type="EC" id="2.1.1.45" evidence="1 4"/>
<dbReference type="NCBIfam" id="TIGR03284">
    <property type="entry name" value="thym_sym"/>
    <property type="match status" value="1"/>
</dbReference>
<organism evidence="6 7">
    <name type="scientific">Pseudomonas brenneri</name>
    <dbReference type="NCBI Taxonomy" id="129817"/>
    <lineage>
        <taxon>Bacteria</taxon>
        <taxon>Pseudomonadati</taxon>
        <taxon>Pseudomonadota</taxon>
        <taxon>Gammaproteobacteria</taxon>
        <taxon>Pseudomonadales</taxon>
        <taxon>Pseudomonadaceae</taxon>
        <taxon>Pseudomonas</taxon>
    </lineage>
</organism>
<dbReference type="CDD" id="cd00351">
    <property type="entry name" value="TS_Pyrimidine_HMase"/>
    <property type="match status" value="1"/>
</dbReference>
<comment type="caution">
    <text evidence="4">Lacks conserved residue(s) required for the propagation of feature annotation.</text>
</comment>
<dbReference type="NCBIfam" id="NF010393">
    <property type="entry name" value="PRK13821.1"/>
    <property type="match status" value="1"/>
</dbReference>
<comment type="subcellular location">
    <subcellularLocation>
        <location evidence="4">Cytoplasm</location>
    </subcellularLocation>
</comment>
<dbReference type="EMBL" id="LT629800">
    <property type="protein sequence ID" value="SDV07527.1"/>
    <property type="molecule type" value="Genomic_DNA"/>
</dbReference>
<accession>A0ABY0WHH8</accession>
<feature type="binding site" evidence="4">
    <location>
        <begin position="183"/>
        <end position="184"/>
    </location>
    <ligand>
        <name>dUMP</name>
        <dbReference type="ChEBI" id="CHEBI:246422"/>
        <note>ligand shared between dimeric partners</note>
    </ligand>
</feature>
<dbReference type="PANTHER" id="PTHR11548">
    <property type="entry name" value="THYMIDYLATE SYNTHASE 1"/>
    <property type="match status" value="1"/>
</dbReference>